<keyword evidence="2" id="KW-1185">Reference proteome</keyword>
<dbReference type="PATRIC" id="fig|742743.3.peg.1027"/>
<dbReference type="RefSeq" id="WP_008859498.1">
    <property type="nucleotide sequence ID" value="NZ_JH591187.1"/>
</dbReference>
<gene>
    <name evidence="1" type="ORF">HMPREF9453_01002</name>
</gene>
<sequence length="143" mass="16407">MEPSKITALIPIMNGPAKGCMVVYEDGRRCRRFCSVERYMNTLAAFMGNDNRACRKLFDRKRGTGILLNDGSIFVQIRMTDRVPTLGYVRLDAIRGFYTGDSGKCVLRLAGEEELETRWKLETVDKHIRMVQKMLEGRELPEL</sequence>
<reference evidence="1 2" key="1">
    <citation type="submission" date="2011-11" db="EMBL/GenBank/DDBJ databases">
        <title>The Genome Sequence of Dialister succinatiphilus YIT 11850.</title>
        <authorList>
            <consortium name="The Broad Institute Genome Sequencing Platform"/>
            <person name="Earl A."/>
            <person name="Ward D."/>
            <person name="Feldgarden M."/>
            <person name="Gevers D."/>
            <person name="Morotomi M."/>
            <person name="Young S.K."/>
            <person name="Zeng Q."/>
            <person name="Gargeya S."/>
            <person name="Fitzgerald M."/>
            <person name="Haas B."/>
            <person name="Abouelleil A."/>
            <person name="Alvarado L."/>
            <person name="Arachchi H.M."/>
            <person name="Berlin A."/>
            <person name="Brown A."/>
            <person name="Chapman S.B."/>
            <person name="Dunbar C."/>
            <person name="Gearin G."/>
            <person name="Goldberg J."/>
            <person name="Griggs A."/>
            <person name="Gujja S."/>
            <person name="Heiman D."/>
            <person name="Howarth C."/>
            <person name="Lui A."/>
            <person name="MacDonald P.J.P."/>
            <person name="Montmayeur A."/>
            <person name="Murphy C."/>
            <person name="Neiman D."/>
            <person name="Pearson M."/>
            <person name="Priest M."/>
            <person name="Roberts A."/>
            <person name="Saif S."/>
            <person name="Shea T."/>
            <person name="Sisk P."/>
            <person name="Stolte C."/>
            <person name="Sykes S."/>
            <person name="Wortman J."/>
            <person name="Nusbaum C."/>
            <person name="Birren B."/>
        </authorList>
    </citation>
    <scope>NUCLEOTIDE SEQUENCE [LARGE SCALE GENOMIC DNA]</scope>
    <source>
        <strain evidence="1 2">YIT 11850</strain>
    </source>
</reference>
<organism evidence="1 2">
    <name type="scientific">Dialister succinatiphilus YIT 11850</name>
    <dbReference type="NCBI Taxonomy" id="742743"/>
    <lineage>
        <taxon>Bacteria</taxon>
        <taxon>Bacillati</taxon>
        <taxon>Bacillota</taxon>
        <taxon>Negativicutes</taxon>
        <taxon>Veillonellales</taxon>
        <taxon>Veillonellaceae</taxon>
        <taxon>Dialister</taxon>
    </lineage>
</organism>
<dbReference type="Proteomes" id="UP000003277">
    <property type="component" value="Unassembled WGS sequence"/>
</dbReference>
<name>H1D064_9FIRM</name>
<dbReference type="AlphaFoldDB" id="H1D064"/>
<comment type="caution">
    <text evidence="1">The sequence shown here is derived from an EMBL/GenBank/DDBJ whole genome shotgun (WGS) entry which is preliminary data.</text>
</comment>
<protein>
    <submittedName>
        <fullName evidence="1">Uncharacterized protein</fullName>
    </submittedName>
</protein>
<proteinExistence type="predicted"/>
<dbReference type="HOGENOM" id="CLU_1803056_0_0_9"/>
<evidence type="ECO:0000313" key="2">
    <source>
        <dbReference type="Proteomes" id="UP000003277"/>
    </source>
</evidence>
<accession>H1D064</accession>
<dbReference type="OrthoDB" id="9928053at2"/>
<dbReference type="EMBL" id="ADLT01000027">
    <property type="protein sequence ID" value="EHO63077.1"/>
    <property type="molecule type" value="Genomic_DNA"/>
</dbReference>
<evidence type="ECO:0000313" key="1">
    <source>
        <dbReference type="EMBL" id="EHO63077.1"/>
    </source>
</evidence>